<reference evidence="6" key="1">
    <citation type="submission" date="2011-08" db="EMBL/GenBank/DDBJ databases">
        <title>The draft genome of Latimeria chalumnae.</title>
        <authorList>
            <person name="Di Palma F."/>
            <person name="Alfoldi J."/>
            <person name="Johnson J."/>
            <person name="Berlin A."/>
            <person name="Gnerre S."/>
            <person name="Jaffe D."/>
            <person name="MacCallum I."/>
            <person name="Young S."/>
            <person name="Walker B.J."/>
            <person name="Lander E."/>
            <person name="Lindblad-Toh K."/>
        </authorList>
    </citation>
    <scope>NUCLEOTIDE SEQUENCE [LARGE SCALE GENOMIC DNA]</scope>
    <source>
        <strain evidence="6">Wild caught</strain>
    </source>
</reference>
<dbReference type="CTD" id="368910"/>
<reference evidence="5" key="2">
    <citation type="submission" date="2025-08" db="UniProtKB">
        <authorList>
            <consortium name="Ensembl"/>
        </authorList>
    </citation>
    <scope>IDENTIFICATION</scope>
</reference>
<dbReference type="EMBL" id="AFYH01116613">
    <property type="status" value="NOT_ANNOTATED_CDS"/>
    <property type="molecule type" value="Genomic_DNA"/>
</dbReference>
<dbReference type="InterPro" id="IPR031402">
    <property type="entry name" value="LYRIC"/>
</dbReference>
<feature type="compositionally biased region" description="Basic and acidic residues" evidence="3">
    <location>
        <begin position="448"/>
        <end position="459"/>
    </location>
</feature>
<feature type="compositionally biased region" description="Basic and acidic residues" evidence="3">
    <location>
        <begin position="101"/>
        <end position="119"/>
    </location>
</feature>
<proteinExistence type="predicted"/>
<dbReference type="EMBL" id="AFYH01116610">
    <property type="status" value="NOT_ANNOTATED_CDS"/>
    <property type="molecule type" value="Genomic_DNA"/>
</dbReference>
<dbReference type="GO" id="GO:0003712">
    <property type="term" value="F:transcription coregulator activity"/>
    <property type="evidence" value="ECO:0007669"/>
    <property type="project" value="TreeGrafter"/>
</dbReference>
<dbReference type="GO" id="GO:0045766">
    <property type="term" value="P:positive regulation of angiogenesis"/>
    <property type="evidence" value="ECO:0007669"/>
    <property type="project" value="InterPro"/>
</dbReference>
<dbReference type="GO" id="GO:0005634">
    <property type="term" value="C:nucleus"/>
    <property type="evidence" value="ECO:0007669"/>
    <property type="project" value="UniProtKB-SubCell"/>
</dbReference>
<dbReference type="EMBL" id="AFYH01116615">
    <property type="status" value="NOT_ANNOTATED_CDS"/>
    <property type="molecule type" value="Genomic_DNA"/>
</dbReference>
<dbReference type="InterPro" id="IPR052305">
    <property type="entry name" value="TransReg_TumorExp"/>
</dbReference>
<comment type="subcellular location">
    <subcellularLocation>
        <location evidence="1">Nucleus</location>
    </subcellularLocation>
</comment>
<dbReference type="GO" id="GO:0006357">
    <property type="term" value="P:regulation of transcription by RNA polymerase II"/>
    <property type="evidence" value="ECO:0007669"/>
    <property type="project" value="TreeGrafter"/>
</dbReference>
<keyword evidence="4" id="KW-0812">Transmembrane</keyword>
<evidence type="ECO:0000256" key="1">
    <source>
        <dbReference type="ARBA" id="ARBA00004123"/>
    </source>
</evidence>
<feature type="compositionally biased region" description="Basic residues" evidence="3">
    <location>
        <begin position="468"/>
        <end position="478"/>
    </location>
</feature>
<feature type="region of interest" description="Disordered" evidence="3">
    <location>
        <begin position="187"/>
        <end position="226"/>
    </location>
</feature>
<feature type="compositionally biased region" description="Polar residues" evidence="3">
    <location>
        <begin position="246"/>
        <end position="263"/>
    </location>
</feature>
<name>H3A137_LATCH</name>
<evidence type="ECO:0000313" key="6">
    <source>
        <dbReference type="Proteomes" id="UP000008672"/>
    </source>
</evidence>
<keyword evidence="4" id="KW-1133">Transmembrane helix</keyword>
<organism evidence="5 6">
    <name type="scientific">Latimeria chalumnae</name>
    <name type="common">Coelacanth</name>
    <dbReference type="NCBI Taxonomy" id="7897"/>
    <lineage>
        <taxon>Eukaryota</taxon>
        <taxon>Metazoa</taxon>
        <taxon>Chordata</taxon>
        <taxon>Craniata</taxon>
        <taxon>Vertebrata</taxon>
        <taxon>Euteleostomi</taxon>
        <taxon>Coelacanthiformes</taxon>
        <taxon>Coelacanthidae</taxon>
        <taxon>Latimeria</taxon>
    </lineage>
</organism>
<dbReference type="PANTHER" id="PTHR23251:SF0">
    <property type="entry name" value="PROTEIN LYRIC"/>
    <property type="match status" value="1"/>
</dbReference>
<evidence type="ECO:0000256" key="4">
    <source>
        <dbReference type="SAM" id="Phobius"/>
    </source>
</evidence>
<dbReference type="eggNOG" id="ENOG502QU7P">
    <property type="taxonomic scope" value="Eukaryota"/>
</dbReference>
<dbReference type="EMBL" id="AFYH01116607">
    <property type="status" value="NOT_ANNOTATED_CDS"/>
    <property type="molecule type" value="Genomic_DNA"/>
</dbReference>
<feature type="region of interest" description="Disordered" evidence="3">
    <location>
        <begin position="75"/>
        <end position="175"/>
    </location>
</feature>
<feature type="compositionally biased region" description="Low complexity" evidence="3">
    <location>
        <begin position="84"/>
        <end position="93"/>
    </location>
</feature>
<keyword evidence="2" id="KW-0539">Nucleus</keyword>
<dbReference type="Proteomes" id="UP000008672">
    <property type="component" value="Unassembled WGS sequence"/>
</dbReference>
<dbReference type="Bgee" id="ENSLACG00000003003">
    <property type="expression patterns" value="Expressed in muscle tissue and 6 other cell types or tissues"/>
</dbReference>
<dbReference type="Pfam" id="PF15686">
    <property type="entry name" value="LYRIC"/>
    <property type="match status" value="1"/>
</dbReference>
<dbReference type="Ensembl" id="ENSLACT00000003388.2">
    <property type="protein sequence ID" value="ENSLACP00000003358.2"/>
    <property type="gene ID" value="ENSLACG00000003003.2"/>
</dbReference>
<dbReference type="EMBL" id="AFYH01116612">
    <property type="status" value="NOT_ANNOTATED_CDS"/>
    <property type="molecule type" value="Genomic_DNA"/>
</dbReference>
<feature type="region of interest" description="Disordered" evidence="3">
    <location>
        <begin position="342"/>
        <end position="606"/>
    </location>
</feature>
<feature type="region of interest" description="Disordered" evidence="3">
    <location>
        <begin position="241"/>
        <end position="263"/>
    </location>
</feature>
<feature type="compositionally biased region" description="Basic residues" evidence="3">
    <location>
        <begin position="595"/>
        <end position="606"/>
    </location>
</feature>
<dbReference type="OrthoDB" id="8918651at2759"/>
<evidence type="ECO:0000256" key="3">
    <source>
        <dbReference type="SAM" id="MobiDB-lite"/>
    </source>
</evidence>
<feature type="compositionally biased region" description="Polar residues" evidence="3">
    <location>
        <begin position="217"/>
        <end position="226"/>
    </location>
</feature>
<dbReference type="InParanoid" id="H3A137"/>
<reference evidence="5" key="3">
    <citation type="submission" date="2025-09" db="UniProtKB">
        <authorList>
            <consortium name="Ensembl"/>
        </authorList>
    </citation>
    <scope>IDENTIFICATION</scope>
</reference>
<evidence type="ECO:0000256" key="2">
    <source>
        <dbReference type="ARBA" id="ARBA00023242"/>
    </source>
</evidence>
<feature type="transmembrane region" description="Helical" evidence="4">
    <location>
        <begin position="49"/>
        <end position="71"/>
    </location>
</feature>
<evidence type="ECO:0000313" key="5">
    <source>
        <dbReference type="Ensembl" id="ENSLACP00000003358.2"/>
    </source>
</evidence>
<dbReference type="KEGG" id="lcm:102350984"/>
<feature type="compositionally biased region" description="Low complexity" evidence="3">
    <location>
        <begin position="366"/>
        <end position="387"/>
    </location>
</feature>
<protein>
    <submittedName>
        <fullName evidence="5">Metadherin</fullName>
    </submittedName>
</protein>
<dbReference type="GeneID" id="102350984"/>
<dbReference type="AlphaFoldDB" id="H3A137"/>
<feature type="compositionally biased region" description="Polar residues" evidence="3">
    <location>
        <begin position="546"/>
        <end position="558"/>
    </location>
</feature>
<dbReference type="EMBL" id="AFYH01116608">
    <property type="status" value="NOT_ANNOTATED_CDS"/>
    <property type="molecule type" value="Genomic_DNA"/>
</dbReference>
<dbReference type="GO" id="GO:0043123">
    <property type="term" value="P:positive regulation of canonical NF-kappaB signal transduction"/>
    <property type="evidence" value="ECO:0007669"/>
    <property type="project" value="InterPro"/>
</dbReference>
<dbReference type="HOGENOM" id="CLU_034908_0_0_1"/>
<feature type="region of interest" description="Disordered" evidence="3">
    <location>
        <begin position="302"/>
        <end position="324"/>
    </location>
</feature>
<dbReference type="GO" id="GO:0043066">
    <property type="term" value="P:negative regulation of apoptotic process"/>
    <property type="evidence" value="ECO:0007669"/>
    <property type="project" value="InterPro"/>
</dbReference>
<dbReference type="EMBL" id="AFYH01116609">
    <property type="status" value="NOT_ANNOTATED_CDS"/>
    <property type="molecule type" value="Genomic_DNA"/>
</dbReference>
<gene>
    <name evidence="5" type="primary">MTDHA</name>
</gene>
<dbReference type="OMA" id="NPVSFSM"/>
<keyword evidence="6" id="KW-1185">Reference proteome</keyword>
<dbReference type="FunCoup" id="H3A137">
    <property type="interactions" value="2544"/>
</dbReference>
<dbReference type="EMBL" id="AFYH01116611">
    <property type="status" value="NOT_ANNOTATED_CDS"/>
    <property type="molecule type" value="Genomic_DNA"/>
</dbReference>
<dbReference type="EMBL" id="AFYH01116616">
    <property type="status" value="NOT_ANNOTATED_CDS"/>
    <property type="molecule type" value="Genomic_DNA"/>
</dbReference>
<sequence length="606" mass="65408">MAARWQDAAAQQAEVVSARLRELMSSGLGLLRTELGLDLGLDPERYPSWAILLVAVLGLLVVGLVWAATCAGRKGAGREKEPLSSSVAAVSSSRAPAGKNQKIDDQKKKAKKKSAEKGKPNGRTAVELPEEEAVPVLLKETLKQPLETEKKTEKSKGKKKKPKAEAKQVHDVSALEGKEFEEGAWETKVSNREKRQRKRDKVLNDVGSGDANLHGTDATTVASAEQPTAMATVSIVPRKTKGEPVHTNQLTGVKSGTGDSVSQGWIEAPDVNGGAWTDVPMKIPSQISGGEEKKWTPMQATSAANRNQETTTWRPDTGDTNGPAKDWSAPLVRKTWGEHTLFPSIGTWPGVDGRVKTTGQNTASFSTLGLNSSVSGSSSEPVPQSSTTDLQWDSVLTPIDDEWSGANGLPPADPSSDWNAPAEEWGNWVEEEAAQPPQPEEPVSEVQKLSEDEREKEESIAQGSGGGKSKKKKKKKKKQGEDASSPVQDTEEPEKEPTVEVQVQEDVLKVQVQQEKVIPVKTTSTSESVELEEEKPPGPVLIEPSVTVSDSTSQNPSQVPEGLPEPEPSVSTMKQNSVPPPSQTKSEESWESPKQVKKKKKARRET</sequence>
<dbReference type="PANTHER" id="PTHR23251">
    <property type="entry name" value="LYSINE-RICH CEACAM1 CO-ISOLATED PROTEIN LYRIC PROTEIN"/>
    <property type="match status" value="1"/>
</dbReference>
<accession>H3A137</accession>
<dbReference type="RefSeq" id="XP_006001076.1">
    <property type="nucleotide sequence ID" value="XM_006001014.3"/>
</dbReference>
<feature type="compositionally biased region" description="Low complexity" evidence="3">
    <location>
        <begin position="519"/>
        <end position="528"/>
    </location>
</feature>
<dbReference type="GeneTree" id="ENSGT00940000154181"/>
<dbReference type="EMBL" id="AFYH01116614">
    <property type="status" value="NOT_ANNOTATED_CDS"/>
    <property type="molecule type" value="Genomic_DNA"/>
</dbReference>
<feature type="compositionally biased region" description="Basic and acidic residues" evidence="3">
    <location>
        <begin position="140"/>
        <end position="155"/>
    </location>
</feature>
<keyword evidence="4" id="KW-0472">Membrane</keyword>
<feature type="compositionally biased region" description="Polar residues" evidence="3">
    <location>
        <begin position="302"/>
        <end position="320"/>
    </location>
</feature>
<dbReference type="STRING" id="7897.ENSLACP00000003358"/>